<evidence type="ECO:0000313" key="3">
    <source>
        <dbReference type="EMBL" id="EPY33207.1"/>
    </source>
</evidence>
<reference evidence="2" key="2">
    <citation type="submission" date="2013-03" db="EMBL/GenBank/DDBJ databases">
        <authorList>
            <person name="Motta M.C.M."/>
            <person name="Martins A.C.A."/>
            <person name="Preta C.M.C.C."/>
            <person name="Silva R."/>
            <person name="de Souza S.S."/>
            <person name="Klein C.C."/>
            <person name="de Almeida L.G.P."/>
            <person name="Cunha O.L."/>
            <person name="Colabardini A.C."/>
            <person name="Lima B.A."/>
            <person name="Machado C.R."/>
            <person name="Soares C.M.A."/>
            <person name="de Menezes C.B.A."/>
            <person name="Bartolomeu D.C."/>
            <person name="Grisard E.C."/>
            <person name="Fantinatti-Garboggini F."/>
            <person name="Rodrigues-Luiz G.F."/>
            <person name="Wagner G."/>
            <person name="Goldman G.H."/>
            <person name="Fietto J.L.R."/>
            <person name="Ciapina L.P."/>
            <person name="Brocchi M."/>
            <person name="Elias M.C."/>
            <person name="Goldman M.H.S."/>
            <person name="Sagot M.-F."/>
            <person name="Pereira M."/>
            <person name="Stoco P.H."/>
            <person name="Teixeira S.M.R."/>
            <person name="de Mendonca-Neto R.P."/>
            <person name="Maciel T.E.F."/>
            <person name="Mendes T.A.O."/>
            <person name="Urmenyi T.P."/>
            <person name="Teixeira M.M.G."/>
            <person name="de Camargo E.F.P."/>
            <person name="de Sousa W."/>
            <person name="Schenkman S."/>
            <person name="de Vasconcelos A.T.R."/>
        </authorList>
    </citation>
    <scope>NUCLEOTIDE SEQUENCE</scope>
</reference>
<protein>
    <recommendedName>
        <fullName evidence="5">BAR domain-containing protein</fullName>
    </recommendedName>
</protein>
<dbReference type="EMBL" id="ATMH01003782">
    <property type="protein sequence ID" value="EPY30921.1"/>
    <property type="molecule type" value="Genomic_DNA"/>
</dbReference>
<dbReference type="AlphaFoldDB" id="S9VUS1"/>
<accession>S9VUS1</accession>
<proteinExistence type="predicted"/>
<keyword evidence="4" id="KW-1185">Reference proteome</keyword>
<evidence type="ECO:0000313" key="2">
    <source>
        <dbReference type="EMBL" id="EPY30921.1"/>
    </source>
</evidence>
<keyword evidence="1" id="KW-0175">Coiled coil</keyword>
<dbReference type="OrthoDB" id="261305at2759"/>
<organism evidence="2 4">
    <name type="scientific">Strigomonas culicis</name>
    <dbReference type="NCBI Taxonomy" id="28005"/>
    <lineage>
        <taxon>Eukaryota</taxon>
        <taxon>Discoba</taxon>
        <taxon>Euglenozoa</taxon>
        <taxon>Kinetoplastea</taxon>
        <taxon>Metakinetoplastina</taxon>
        <taxon>Trypanosomatida</taxon>
        <taxon>Trypanosomatidae</taxon>
        <taxon>Strigomonadinae</taxon>
        <taxon>Strigomonas</taxon>
    </lineage>
</organism>
<reference evidence="2 4" key="1">
    <citation type="journal article" date="2013" name="PLoS ONE">
        <title>Predicting the Proteins of Angomonas deanei, Strigomonas culicis and Their Respective Endosymbionts Reveals New Aspects of the Trypanosomatidae Family.</title>
        <authorList>
            <person name="Motta M.C."/>
            <person name="Martins A.C."/>
            <person name="de Souza S.S."/>
            <person name="Catta-Preta C.M."/>
            <person name="Silva R."/>
            <person name="Klein C.C."/>
            <person name="de Almeida L.G."/>
            <person name="de Lima Cunha O."/>
            <person name="Ciapina L.P."/>
            <person name="Brocchi M."/>
            <person name="Colabardini A.C."/>
            <person name="de Araujo Lima B."/>
            <person name="Machado C.R."/>
            <person name="de Almeida Soares C.M."/>
            <person name="Probst C.M."/>
            <person name="de Menezes C.B."/>
            <person name="Thompson C.E."/>
            <person name="Bartholomeu D.C."/>
            <person name="Gradia D.F."/>
            <person name="Pavoni D.P."/>
            <person name="Grisard E.C."/>
            <person name="Fantinatti-Garboggini F."/>
            <person name="Marchini F.K."/>
            <person name="Rodrigues-Luiz G.F."/>
            <person name="Wagner G."/>
            <person name="Goldman G.H."/>
            <person name="Fietto J.L."/>
            <person name="Elias M.C."/>
            <person name="Goldman M.H."/>
            <person name="Sagot M.F."/>
            <person name="Pereira M."/>
            <person name="Stoco P.H."/>
            <person name="de Mendonca-Neto R.P."/>
            <person name="Teixeira S.M."/>
            <person name="Maciel T.E."/>
            <person name="de Oliveira Mendes T.A."/>
            <person name="Urmenyi T.P."/>
            <person name="de Souza W."/>
            <person name="Schenkman S."/>
            <person name="de Vasconcelos A.T."/>
        </authorList>
    </citation>
    <scope>NUCLEOTIDE SEQUENCE [LARGE SCALE GENOMIC DNA]</scope>
</reference>
<dbReference type="EMBL" id="ATMH01002422">
    <property type="protein sequence ID" value="EPY33207.1"/>
    <property type="molecule type" value="Genomic_DNA"/>
</dbReference>
<evidence type="ECO:0000256" key="1">
    <source>
        <dbReference type="SAM" id="Coils"/>
    </source>
</evidence>
<feature type="coiled-coil region" evidence="1">
    <location>
        <begin position="103"/>
        <end position="140"/>
    </location>
</feature>
<name>S9VUS1_9TRYP</name>
<evidence type="ECO:0008006" key="5">
    <source>
        <dbReference type="Google" id="ProtNLM"/>
    </source>
</evidence>
<evidence type="ECO:0000313" key="4">
    <source>
        <dbReference type="Proteomes" id="UP000015354"/>
    </source>
</evidence>
<dbReference type="Proteomes" id="UP000015354">
    <property type="component" value="Unassembled WGS sequence"/>
</dbReference>
<sequence>MPKPSVLSDITPAFNSKSAVPTKAANDEYTIKKEALKSYKEAILDHDRAVKTLSCSIRSCVEALGDVCSSLQKLSKYTMMPSLVSGAAALYAGVKEVQEGADLHQLIEELGYSKERYEKLTKERKEVSNSRKRRDKAEETYDDMNAVCNKTGKKKELNQRETDIYMGQCQARDAQAIEFRRYKVEFEEDYLQFFTNLGNVVLEDSRDISMMTHKVLSLLSYQFRKFKELLMSDGEVNTEG</sequence>
<gene>
    <name evidence="3" type="ORF">STCU_02422</name>
    <name evidence="2" type="ORF">STCU_03782</name>
</gene>
<comment type="caution">
    <text evidence="2">The sequence shown here is derived from an EMBL/GenBank/DDBJ whole genome shotgun (WGS) entry which is preliminary data.</text>
</comment>